<evidence type="ECO:0000313" key="3">
    <source>
        <dbReference type="Proteomes" id="UP000789508"/>
    </source>
</evidence>
<dbReference type="AlphaFoldDB" id="A0A9N9CG80"/>
<organism evidence="2 3">
    <name type="scientific">Ambispora leptoticha</name>
    <dbReference type="NCBI Taxonomy" id="144679"/>
    <lineage>
        <taxon>Eukaryota</taxon>
        <taxon>Fungi</taxon>
        <taxon>Fungi incertae sedis</taxon>
        <taxon>Mucoromycota</taxon>
        <taxon>Glomeromycotina</taxon>
        <taxon>Glomeromycetes</taxon>
        <taxon>Archaeosporales</taxon>
        <taxon>Ambisporaceae</taxon>
        <taxon>Ambispora</taxon>
    </lineage>
</organism>
<reference evidence="2" key="1">
    <citation type="submission" date="2021-06" db="EMBL/GenBank/DDBJ databases">
        <authorList>
            <person name="Kallberg Y."/>
            <person name="Tangrot J."/>
            <person name="Rosling A."/>
        </authorList>
    </citation>
    <scope>NUCLEOTIDE SEQUENCE</scope>
    <source>
        <strain evidence="2">FL130A</strain>
    </source>
</reference>
<comment type="caution">
    <text evidence="2">The sequence shown here is derived from an EMBL/GenBank/DDBJ whole genome shotgun (WGS) entry which is preliminary data.</text>
</comment>
<evidence type="ECO:0000313" key="2">
    <source>
        <dbReference type="EMBL" id="CAG8602341.1"/>
    </source>
</evidence>
<accession>A0A9N9CG80</accession>
<evidence type="ECO:0000256" key="1">
    <source>
        <dbReference type="SAM" id="MobiDB-lite"/>
    </source>
</evidence>
<proteinExistence type="predicted"/>
<name>A0A9N9CG80_9GLOM</name>
<gene>
    <name evidence="2" type="ORF">ALEPTO_LOCUS8201</name>
</gene>
<protein>
    <submittedName>
        <fullName evidence="2">4182_t:CDS:1</fullName>
    </submittedName>
</protein>
<keyword evidence="3" id="KW-1185">Reference proteome</keyword>
<dbReference type="Proteomes" id="UP000789508">
    <property type="component" value="Unassembled WGS sequence"/>
</dbReference>
<feature type="region of interest" description="Disordered" evidence="1">
    <location>
        <begin position="150"/>
        <end position="209"/>
    </location>
</feature>
<dbReference type="OrthoDB" id="2432958at2759"/>
<feature type="compositionally biased region" description="Basic and acidic residues" evidence="1">
    <location>
        <begin position="186"/>
        <end position="200"/>
    </location>
</feature>
<dbReference type="EMBL" id="CAJVPS010004330">
    <property type="protein sequence ID" value="CAG8602341.1"/>
    <property type="molecule type" value="Genomic_DNA"/>
</dbReference>
<sequence length="209" mass="23175">MATKLCGACHNFPAYIDTLSGEVAEFCSNKCRKTAVERGMIEPCINCGIMPRALKNGIRTNYCGKTCKNEDVVNARGRSRSVCQQCHSKPCYQSSLYCSMTCKTKARQTKASPPPIIPPPGSFTLTQPPPTAPPLISNQNTTTVVVVQTDSPPPYTPGNAFGLGDRKITRDDTFDDENPYGFRMNLSEKPHSTRDDRWVEQEEQNYLTD</sequence>